<feature type="binding site" evidence="3">
    <location>
        <position position="232"/>
    </location>
    <ligand>
        <name>Mg(2+)</name>
        <dbReference type="ChEBI" id="CHEBI:18420"/>
        <label>2</label>
    </ligand>
</feature>
<dbReference type="PANTHER" id="PTHR43285">
    <property type="entry name" value="ANTHRANILATE PHOSPHORIBOSYLTRANSFERASE"/>
    <property type="match status" value="1"/>
</dbReference>
<dbReference type="AlphaFoldDB" id="A0A4P2VHY4"/>
<dbReference type="Pfam" id="PF02885">
    <property type="entry name" value="Glycos_trans_3N"/>
    <property type="match status" value="1"/>
</dbReference>
<dbReference type="InterPro" id="IPR017459">
    <property type="entry name" value="Glycosyl_Trfase_fam3_N_dom"/>
</dbReference>
<feature type="binding site" evidence="3">
    <location>
        <position position="126"/>
    </location>
    <ligand>
        <name>5-phospho-alpha-D-ribose 1-diphosphate</name>
        <dbReference type="ChEBI" id="CHEBI:58017"/>
    </ligand>
</feature>
<protein>
    <recommendedName>
        <fullName evidence="3">Anthranilate phosphoribosyltransferase</fullName>
        <ecNumber evidence="3">2.4.2.18</ecNumber>
    </recommendedName>
</protein>
<dbReference type="SUPFAM" id="SSF52418">
    <property type="entry name" value="Nucleoside phosphorylase/phosphoribosyltransferase catalytic domain"/>
    <property type="match status" value="1"/>
</dbReference>
<keyword evidence="3" id="KW-0822">Tryptophan biosynthesis</keyword>
<dbReference type="GO" id="GO:0000162">
    <property type="term" value="P:L-tryptophan biosynthetic process"/>
    <property type="evidence" value="ECO:0007669"/>
    <property type="project" value="UniProtKB-UniRule"/>
</dbReference>
<dbReference type="Pfam" id="PF00591">
    <property type="entry name" value="Glycos_transf_3"/>
    <property type="match status" value="1"/>
</dbReference>
<proteinExistence type="inferred from homology"/>
<dbReference type="InterPro" id="IPR005940">
    <property type="entry name" value="Anthranilate_Pribosyl_Tfrase"/>
</dbReference>
<dbReference type="NCBIfam" id="TIGR01245">
    <property type="entry name" value="trpD"/>
    <property type="match status" value="1"/>
</dbReference>
<feature type="binding site" evidence="3">
    <location>
        <position position="231"/>
    </location>
    <ligand>
        <name>Mg(2+)</name>
        <dbReference type="ChEBI" id="CHEBI:18420"/>
        <label>2</label>
    </ligand>
</feature>
<organism evidence="6 7">
    <name type="scientific">Fluviispira sanaruensis</name>
    <dbReference type="NCBI Taxonomy" id="2493639"/>
    <lineage>
        <taxon>Bacteria</taxon>
        <taxon>Pseudomonadati</taxon>
        <taxon>Bdellovibrionota</taxon>
        <taxon>Oligoflexia</taxon>
        <taxon>Silvanigrellales</taxon>
        <taxon>Silvanigrellaceae</taxon>
        <taxon>Fluviispira</taxon>
    </lineage>
</organism>
<feature type="binding site" evidence="3">
    <location>
        <position position="232"/>
    </location>
    <ligand>
        <name>Mg(2+)</name>
        <dbReference type="ChEBI" id="CHEBI:18420"/>
        <label>1</label>
    </ligand>
</feature>
<dbReference type="PANTHER" id="PTHR43285:SF2">
    <property type="entry name" value="ANTHRANILATE PHOSPHORIBOSYLTRANSFERASE"/>
    <property type="match status" value="1"/>
</dbReference>
<feature type="domain" description="Glycosyl transferase family 3 N-terminal" evidence="5">
    <location>
        <begin position="9"/>
        <end position="68"/>
    </location>
</feature>
<dbReference type="GO" id="GO:0004048">
    <property type="term" value="F:anthranilate phosphoribosyltransferase activity"/>
    <property type="evidence" value="ECO:0007669"/>
    <property type="project" value="UniProtKB-UniRule"/>
</dbReference>
<dbReference type="InterPro" id="IPR035902">
    <property type="entry name" value="Nuc_phospho_transferase"/>
</dbReference>
<reference evidence="6 7" key="1">
    <citation type="submission" date="2018-12" db="EMBL/GenBank/DDBJ databases">
        <title>Rubrispira sanarue gen. nov., sp., nov., a member of the order Silvanigrellales, isolated from a brackish lake in Hamamatsu Japan.</title>
        <authorList>
            <person name="Maejima Y."/>
            <person name="Iino T."/>
            <person name="Muraguchi Y."/>
            <person name="Fukuda K."/>
            <person name="Nojiri H."/>
            <person name="Ohkuma M."/>
            <person name="Moriuchi R."/>
            <person name="Dohra H."/>
            <person name="Kimbara K."/>
            <person name="Shintani M."/>
        </authorList>
    </citation>
    <scope>NUCLEOTIDE SEQUENCE [LARGE SCALE GENOMIC DNA]</scope>
    <source>
        <strain evidence="6 7">RF1110005</strain>
    </source>
</reference>
<sequence length="341" mass="36908">MIIDKNFSPIMEQVFAGRGFSKDETSALVHSMIDGTLSDMRVAAVLTGFRFITLTEEIIIAILSAIRDKNPILDSHELESVVDCGGTGGDHTSTVNISTTAAIVAAGAGANIAKFAGKSISSKSGSSDVLKTLDLTPATTLKVAYENIKKFNIAFLPSNIYYPNLKHLAHIRKTLGFKTIIDLVYPLANPMKLTGQLVGVYSKDSLPLIINCLKNLGRKRALVAHGEDGLDEISVCSATYIAKLENGKITHEVLKPAEFGIKTHKIKDLIGKDIEYNTKILLDVLKNDAHPAIMDAVIINTAAILWCAEKCNTIFEGIEIAKNSITSANALATLEKWKNQK</sequence>
<keyword evidence="3" id="KW-0460">Magnesium</keyword>
<evidence type="ECO:0000313" key="7">
    <source>
        <dbReference type="Proteomes" id="UP000291236"/>
    </source>
</evidence>
<feature type="binding site" evidence="3">
    <location>
        <position position="86"/>
    </location>
    <ligand>
        <name>anthranilate</name>
        <dbReference type="ChEBI" id="CHEBI:16567"/>
        <label>1</label>
    </ligand>
</feature>
<dbReference type="InterPro" id="IPR000312">
    <property type="entry name" value="Glycosyl_Trfase_fam3"/>
</dbReference>
<accession>A0A4P2VHY4</accession>
<dbReference type="OrthoDB" id="9806430at2"/>
<keyword evidence="3" id="KW-0479">Metal-binding</keyword>
<keyword evidence="1 3" id="KW-0328">Glycosyltransferase</keyword>
<evidence type="ECO:0000256" key="3">
    <source>
        <dbReference type="HAMAP-Rule" id="MF_00211"/>
    </source>
</evidence>
<comment type="caution">
    <text evidence="3">Lacks conserved residue(s) required for the propagation of feature annotation.</text>
</comment>
<dbReference type="GO" id="GO:0000287">
    <property type="term" value="F:magnesium ion binding"/>
    <property type="evidence" value="ECO:0007669"/>
    <property type="project" value="UniProtKB-UniRule"/>
</dbReference>
<feature type="binding site" evidence="3">
    <location>
        <position position="86"/>
    </location>
    <ligand>
        <name>5-phospho-alpha-D-ribose 1-diphosphate</name>
        <dbReference type="ChEBI" id="CHEBI:58017"/>
    </ligand>
</feature>
<evidence type="ECO:0000256" key="1">
    <source>
        <dbReference type="ARBA" id="ARBA00022676"/>
    </source>
</evidence>
<gene>
    <name evidence="3 6" type="primary">trpD</name>
    <name evidence="6" type="ORF">JCM31447_07620</name>
</gene>
<dbReference type="Gene3D" id="3.40.1030.10">
    <property type="entry name" value="Nucleoside phosphorylase/phosphoribosyltransferase catalytic domain"/>
    <property type="match status" value="1"/>
</dbReference>
<evidence type="ECO:0000259" key="5">
    <source>
        <dbReference type="Pfam" id="PF02885"/>
    </source>
</evidence>
<comment type="similarity">
    <text evidence="3">Belongs to the anthranilate phosphoribosyltransferase family.</text>
</comment>
<evidence type="ECO:0000259" key="4">
    <source>
        <dbReference type="Pfam" id="PF00591"/>
    </source>
</evidence>
<dbReference type="KEGG" id="sbf:JCM31447_07620"/>
<feature type="binding site" evidence="3">
    <location>
        <position position="172"/>
    </location>
    <ligand>
        <name>anthranilate</name>
        <dbReference type="ChEBI" id="CHEBI:16567"/>
        <label>2</label>
    </ligand>
</feature>
<dbReference type="HAMAP" id="MF_00211">
    <property type="entry name" value="TrpD"/>
    <property type="match status" value="1"/>
</dbReference>
<feature type="domain" description="Glycosyl transferase family 3" evidence="4">
    <location>
        <begin position="80"/>
        <end position="330"/>
    </location>
</feature>
<name>A0A4P2VHY4_FLUSA</name>
<keyword evidence="7" id="KW-1185">Reference proteome</keyword>
<dbReference type="EMBL" id="AP019368">
    <property type="protein sequence ID" value="BBH52321.1"/>
    <property type="molecule type" value="Genomic_DNA"/>
</dbReference>
<keyword evidence="3" id="KW-0028">Amino-acid biosynthesis</keyword>
<dbReference type="EC" id="2.4.2.18" evidence="3"/>
<dbReference type="SUPFAM" id="SSF47648">
    <property type="entry name" value="Nucleoside phosphorylase/phosphoribosyltransferase N-terminal domain"/>
    <property type="match status" value="1"/>
</dbReference>
<comment type="subunit">
    <text evidence="3">Homodimer.</text>
</comment>
<comment type="function">
    <text evidence="3">Catalyzes the transfer of the phosphoribosyl group of 5-phosphorylribose-1-pyrophosphate (PRPP) to anthranilate to yield N-(5'-phosphoribosyl)-anthranilate (PRA).</text>
</comment>
<dbReference type="Gene3D" id="1.20.970.10">
    <property type="entry name" value="Transferase, Pyrimidine Nucleoside Phosphorylase, Chain C"/>
    <property type="match status" value="1"/>
</dbReference>
<feature type="binding site" evidence="3">
    <location>
        <begin position="89"/>
        <end position="90"/>
    </location>
    <ligand>
        <name>5-phospho-alpha-D-ribose 1-diphosphate</name>
        <dbReference type="ChEBI" id="CHEBI:58017"/>
    </ligand>
</feature>
<dbReference type="InterPro" id="IPR036320">
    <property type="entry name" value="Glycosyl_Trfase_fam3_N_dom_sf"/>
</dbReference>
<feature type="binding site" evidence="3">
    <location>
        <position position="98"/>
    </location>
    <ligand>
        <name>Mg(2+)</name>
        <dbReference type="ChEBI" id="CHEBI:18420"/>
        <label>1</label>
    </ligand>
</feature>
<dbReference type="UniPathway" id="UPA00035">
    <property type="reaction ID" value="UER00041"/>
</dbReference>
<comment type="cofactor">
    <cofactor evidence="3">
        <name>Mg(2+)</name>
        <dbReference type="ChEBI" id="CHEBI:18420"/>
    </cofactor>
    <text evidence="3">Binds 2 magnesium ions per monomer.</text>
</comment>
<comment type="pathway">
    <text evidence="3">Amino-acid biosynthesis; L-tryptophan biosynthesis; L-tryptophan from chorismate: step 2/5.</text>
</comment>
<dbReference type="GO" id="GO:0005829">
    <property type="term" value="C:cytosol"/>
    <property type="evidence" value="ECO:0007669"/>
    <property type="project" value="TreeGrafter"/>
</dbReference>
<dbReference type="Proteomes" id="UP000291236">
    <property type="component" value="Chromosome"/>
</dbReference>
<feature type="binding site" evidence="3">
    <location>
        <begin position="114"/>
        <end position="122"/>
    </location>
    <ligand>
        <name>5-phospho-alpha-D-ribose 1-diphosphate</name>
        <dbReference type="ChEBI" id="CHEBI:58017"/>
    </ligand>
</feature>
<dbReference type="RefSeq" id="WP_130606711.1">
    <property type="nucleotide sequence ID" value="NZ_AP019368.1"/>
</dbReference>
<evidence type="ECO:0000256" key="2">
    <source>
        <dbReference type="ARBA" id="ARBA00022679"/>
    </source>
</evidence>
<feature type="binding site" evidence="3">
    <location>
        <begin position="96"/>
        <end position="99"/>
    </location>
    <ligand>
        <name>5-phospho-alpha-D-ribose 1-diphosphate</name>
        <dbReference type="ChEBI" id="CHEBI:58017"/>
    </ligand>
</feature>
<comment type="catalytic activity">
    <reaction evidence="3">
        <text>N-(5-phospho-beta-D-ribosyl)anthranilate + diphosphate = 5-phospho-alpha-D-ribose 1-diphosphate + anthranilate</text>
        <dbReference type="Rhea" id="RHEA:11768"/>
        <dbReference type="ChEBI" id="CHEBI:16567"/>
        <dbReference type="ChEBI" id="CHEBI:18277"/>
        <dbReference type="ChEBI" id="CHEBI:33019"/>
        <dbReference type="ChEBI" id="CHEBI:58017"/>
        <dbReference type="EC" id="2.4.2.18"/>
    </reaction>
</comment>
<feature type="binding site" evidence="3">
    <location>
        <position position="94"/>
    </location>
    <ligand>
        <name>5-phospho-alpha-D-ribose 1-diphosphate</name>
        <dbReference type="ChEBI" id="CHEBI:58017"/>
    </ligand>
</feature>
<keyword evidence="3" id="KW-0057">Aromatic amino acid biosynthesis</keyword>
<evidence type="ECO:0000313" key="6">
    <source>
        <dbReference type="EMBL" id="BBH52321.1"/>
    </source>
</evidence>
<keyword evidence="2 3" id="KW-0808">Transferase</keyword>